<proteinExistence type="predicted"/>
<reference evidence="3" key="1">
    <citation type="submission" date="2025-08" db="UniProtKB">
        <authorList>
            <consortium name="RefSeq"/>
        </authorList>
    </citation>
    <scope>IDENTIFICATION</scope>
    <source>
        <tissue evidence="3">Leaves</tissue>
    </source>
</reference>
<dbReference type="Proteomes" id="UP000235220">
    <property type="component" value="Chromosome 13"/>
</dbReference>
<dbReference type="GeneID" id="108982674"/>
<organism evidence="2 3">
    <name type="scientific">Juglans regia</name>
    <name type="common">English walnut</name>
    <dbReference type="NCBI Taxonomy" id="51240"/>
    <lineage>
        <taxon>Eukaryota</taxon>
        <taxon>Viridiplantae</taxon>
        <taxon>Streptophyta</taxon>
        <taxon>Embryophyta</taxon>
        <taxon>Tracheophyta</taxon>
        <taxon>Spermatophyta</taxon>
        <taxon>Magnoliopsida</taxon>
        <taxon>eudicotyledons</taxon>
        <taxon>Gunneridae</taxon>
        <taxon>Pentapetalae</taxon>
        <taxon>rosids</taxon>
        <taxon>fabids</taxon>
        <taxon>Fagales</taxon>
        <taxon>Juglandaceae</taxon>
        <taxon>Juglans</taxon>
    </lineage>
</organism>
<dbReference type="FunCoup" id="A0A2I4DR81">
    <property type="interactions" value="1708"/>
</dbReference>
<dbReference type="RefSeq" id="XP_018809655.1">
    <property type="nucleotide sequence ID" value="XM_018954110.2"/>
</dbReference>
<evidence type="ECO:0000256" key="1">
    <source>
        <dbReference type="SAM" id="MobiDB-lite"/>
    </source>
</evidence>
<dbReference type="InterPro" id="IPR013087">
    <property type="entry name" value="Znf_C2H2_type"/>
</dbReference>
<sequence length="734" mass="81637">MFFFSADQFLGLSRRFPFPPDVPLTLSLPPFSPSDLRRRRFTCHIDLHPSPLFWQCWIYKERRPLAVFERGEKMTAATLKASSSTELMKSEGNDTVDTIIKQTIGKDPLLSFSRAMDSPAQWIQLLHALDQQELQGWPFPSLKVQMQNCDKCSREFCSPINYKRHICVHHRLKKLAKGSTKDRYLLGVFWDKLYLEEAKEVLSFKNVIFEGVPGSSIVKSLTTLVRRPGVATLPQVYLRAGSALLDVIHARPSRFPLSSSELFCILDDASEKTFLCGTADLMQKYVFHGEAGKSGLETKNLVACTSFLLEQKLVKAWLADKDAEALRCQKLLVEEEEAAQKRKAKLLERKRKKKLRQKEHKAKELKHVEADVNECISNTLEAPKMPAETSSPSATCDSGMPVPEMLPDQVHLSSEPFELSNSDEEAGPDSRSGYGCDCTSQNVERQTMPGSGRRHGVVVRCQLPPKSQRGVPSGFHSGQNSQASKLGAMQKLGIHRDLRTSPVANTNKVWSRKPKPESGGEVLKARVQEEEINRQEQSKTNEVLIGSICVTLGNCSQEGNNLARAGEDNLSEHQIPKKADIQEKSAKTDSLQSGTNRSTIKLWRPVSQCGRKGPMSVQNGNIESEADANAEKDNDQNPEEVCLRCYATVDDGNGGGKYSNKFLEGSVYPGSAIHAAKVFLAQKWKKAIAAHHVKLVLSPCSEPPGYPETGCGVAIQSSNFHKMQHSWHCKQLVG</sequence>
<dbReference type="Gramene" id="Jr13_31100_p1">
    <property type="protein sequence ID" value="cds.Jr13_31100_p1"/>
    <property type="gene ID" value="Jr13_31100"/>
</dbReference>
<dbReference type="STRING" id="51240.A0A2I4DR81"/>
<protein>
    <submittedName>
        <fullName evidence="3">Uncharacterized protein LOC108982674 isoform X1</fullName>
    </submittedName>
</protein>
<evidence type="ECO:0000313" key="3">
    <source>
        <dbReference type="RefSeq" id="XP_018809655.1"/>
    </source>
</evidence>
<name>A0A2I4DR81_JUGRE</name>
<dbReference type="PANTHER" id="PTHR36055">
    <property type="entry name" value="C2H2-LIKE ZINC FINGER PROTEIN"/>
    <property type="match status" value="1"/>
</dbReference>
<keyword evidence="2" id="KW-1185">Reference proteome</keyword>
<feature type="region of interest" description="Disordered" evidence="1">
    <location>
        <begin position="575"/>
        <end position="597"/>
    </location>
</feature>
<dbReference type="PROSITE" id="PS50157">
    <property type="entry name" value="ZINC_FINGER_C2H2_2"/>
    <property type="match status" value="1"/>
</dbReference>
<feature type="compositionally biased region" description="Polar residues" evidence="1">
    <location>
        <begin position="588"/>
        <end position="597"/>
    </location>
</feature>
<dbReference type="OrthoDB" id="191139at2759"/>
<gene>
    <name evidence="3" type="primary">LOC108982674</name>
</gene>
<dbReference type="PROSITE" id="PS00028">
    <property type="entry name" value="ZINC_FINGER_C2H2_1"/>
    <property type="match status" value="1"/>
</dbReference>
<feature type="compositionally biased region" description="Basic and acidic residues" evidence="1">
    <location>
        <begin position="575"/>
        <end position="587"/>
    </location>
</feature>
<dbReference type="KEGG" id="jre:108982674"/>
<feature type="region of interest" description="Disordered" evidence="1">
    <location>
        <begin position="415"/>
        <end position="435"/>
    </location>
</feature>
<dbReference type="AlphaFoldDB" id="A0A2I4DR81"/>
<accession>A0A2I4DR81</accession>
<evidence type="ECO:0000313" key="2">
    <source>
        <dbReference type="Proteomes" id="UP000235220"/>
    </source>
</evidence>
<dbReference type="PANTHER" id="PTHR36055:SF1">
    <property type="entry name" value="C2H2-LIKE ZINC FINGER PROTEIN"/>
    <property type="match status" value="1"/>
</dbReference>